<organism evidence="7 9">
    <name type="scientific">Lysinibacillus pakistanensis</name>
    <dbReference type="NCBI Taxonomy" id="759811"/>
    <lineage>
        <taxon>Bacteria</taxon>
        <taxon>Bacillati</taxon>
        <taxon>Bacillota</taxon>
        <taxon>Bacilli</taxon>
        <taxon>Bacillales</taxon>
        <taxon>Bacillaceae</taxon>
        <taxon>Lysinibacillus</taxon>
    </lineage>
</organism>
<evidence type="ECO:0000256" key="2">
    <source>
        <dbReference type="ARBA" id="ARBA00023125"/>
    </source>
</evidence>
<dbReference type="SUPFAM" id="SSF46785">
    <property type="entry name" value="Winged helix' DNA-binding domain"/>
    <property type="match status" value="1"/>
</dbReference>
<dbReference type="InterPro" id="IPR005471">
    <property type="entry name" value="Tscrpt_reg_IclR_N"/>
</dbReference>
<dbReference type="InterPro" id="IPR029016">
    <property type="entry name" value="GAF-like_dom_sf"/>
</dbReference>
<dbReference type="InterPro" id="IPR014757">
    <property type="entry name" value="Tscrpt_reg_IclR_C"/>
</dbReference>
<keyword evidence="3" id="KW-0804">Transcription</keyword>
<dbReference type="EMBL" id="CP045835">
    <property type="protein sequence ID" value="QGG51029.1"/>
    <property type="molecule type" value="Genomic_DNA"/>
</dbReference>
<dbReference type="GO" id="GO:0003700">
    <property type="term" value="F:DNA-binding transcription factor activity"/>
    <property type="evidence" value="ECO:0007669"/>
    <property type="project" value="TreeGrafter"/>
</dbReference>
<protein>
    <submittedName>
        <fullName evidence="6">Helix-turn-helix domain-containing protein</fullName>
    </submittedName>
    <submittedName>
        <fullName evidence="7">IclR family transcriptional regulator</fullName>
    </submittedName>
</protein>
<evidence type="ECO:0000256" key="1">
    <source>
        <dbReference type="ARBA" id="ARBA00023015"/>
    </source>
</evidence>
<dbReference type="PANTHER" id="PTHR30136">
    <property type="entry name" value="HELIX-TURN-HELIX TRANSCRIPTIONAL REGULATOR, ICLR FAMILY"/>
    <property type="match status" value="1"/>
</dbReference>
<dbReference type="PANTHER" id="PTHR30136:SF24">
    <property type="entry name" value="HTH-TYPE TRANSCRIPTIONAL REPRESSOR ALLR"/>
    <property type="match status" value="1"/>
</dbReference>
<dbReference type="Proteomes" id="UP000373269">
    <property type="component" value="Chromosome"/>
</dbReference>
<dbReference type="PROSITE" id="PS51077">
    <property type="entry name" value="HTH_ICLR"/>
    <property type="match status" value="1"/>
</dbReference>
<keyword evidence="2" id="KW-0238">DNA-binding</keyword>
<dbReference type="GO" id="GO:0045892">
    <property type="term" value="P:negative regulation of DNA-templated transcription"/>
    <property type="evidence" value="ECO:0007669"/>
    <property type="project" value="TreeGrafter"/>
</dbReference>
<dbReference type="Proteomes" id="UP001178322">
    <property type="component" value="Chromosome"/>
</dbReference>
<dbReference type="Gene3D" id="3.30.450.40">
    <property type="match status" value="1"/>
</dbReference>
<gene>
    <name evidence="6" type="ORF">GDS87_08690</name>
    <name evidence="7" type="ORF">QNH24_09210</name>
</gene>
<accession>A0AAX3X3V2</accession>
<dbReference type="SUPFAM" id="SSF55781">
    <property type="entry name" value="GAF domain-like"/>
    <property type="match status" value="1"/>
</dbReference>
<evidence type="ECO:0000313" key="7">
    <source>
        <dbReference type="EMBL" id="WHY53392.1"/>
    </source>
</evidence>
<keyword evidence="8" id="KW-1185">Reference proteome</keyword>
<sequence>MSKTLEKGINILTLFTEEKPSWRLDELANVTDIPKPTLHRFLKTFTDLGVLKRPYVQSGSQLVLSDHYLLGNKLIELGAIASNSIEIRSLAMPYMKMLQQKFDLAVQLIMIDETDGLYIEKIESLKPVLLYTRVGRRAPLYAGACSRIILSFQSEEKINNVLQKPRKKYASGTPVTDKDIYEHIEFGKTNGYAYSVSELEEGTVSIAVPIFGSNREVEYSISIAGIESLLPKEKIDIFLEGLWSTAASISAELGYSMPYPYGL</sequence>
<evidence type="ECO:0000313" key="9">
    <source>
        <dbReference type="Proteomes" id="UP001178322"/>
    </source>
</evidence>
<feature type="domain" description="HTH iclR-type" evidence="4">
    <location>
        <begin position="2"/>
        <end position="72"/>
    </location>
</feature>
<evidence type="ECO:0000256" key="3">
    <source>
        <dbReference type="ARBA" id="ARBA00023163"/>
    </source>
</evidence>
<dbReference type="RefSeq" id="WP_283871735.1">
    <property type="nucleotide sequence ID" value="NZ_CP045835.1"/>
</dbReference>
<evidence type="ECO:0000259" key="4">
    <source>
        <dbReference type="PROSITE" id="PS51077"/>
    </source>
</evidence>
<evidence type="ECO:0000259" key="5">
    <source>
        <dbReference type="PROSITE" id="PS51078"/>
    </source>
</evidence>
<dbReference type="InterPro" id="IPR050707">
    <property type="entry name" value="HTH_MetabolicPath_Reg"/>
</dbReference>
<dbReference type="EMBL" id="CP126101">
    <property type="protein sequence ID" value="WHY53392.1"/>
    <property type="molecule type" value="Genomic_DNA"/>
</dbReference>
<evidence type="ECO:0000313" key="8">
    <source>
        <dbReference type="Proteomes" id="UP000373269"/>
    </source>
</evidence>
<reference evidence="6 8" key="1">
    <citation type="submission" date="2019-11" db="EMBL/GenBank/DDBJ databases">
        <title>Whole Genome Sequencing and Comparative Genomic Analyses of Lysinibacillus pakistanensis LZH-9, a Halotolerant Strain with Excellent COD Removal Capability.</title>
        <authorList>
            <person name="Zhou H."/>
        </authorList>
    </citation>
    <scope>NUCLEOTIDE SEQUENCE [LARGE SCALE GENOMIC DNA]</scope>
    <source>
        <strain evidence="6 8">LZH-9</strain>
    </source>
</reference>
<dbReference type="InterPro" id="IPR036390">
    <property type="entry name" value="WH_DNA-bd_sf"/>
</dbReference>
<dbReference type="AlphaFoldDB" id="A0AAX3X3V2"/>
<proteinExistence type="predicted"/>
<dbReference type="PROSITE" id="PS51078">
    <property type="entry name" value="ICLR_ED"/>
    <property type="match status" value="1"/>
</dbReference>
<dbReference type="Pfam" id="PF09339">
    <property type="entry name" value="HTH_IclR"/>
    <property type="match status" value="1"/>
</dbReference>
<name>A0AAX3X3V2_9BACI</name>
<dbReference type="Gene3D" id="1.10.10.10">
    <property type="entry name" value="Winged helix-like DNA-binding domain superfamily/Winged helix DNA-binding domain"/>
    <property type="match status" value="1"/>
</dbReference>
<keyword evidence="1" id="KW-0805">Transcription regulation</keyword>
<dbReference type="GO" id="GO:0003677">
    <property type="term" value="F:DNA binding"/>
    <property type="evidence" value="ECO:0007669"/>
    <property type="project" value="UniProtKB-KW"/>
</dbReference>
<evidence type="ECO:0000313" key="6">
    <source>
        <dbReference type="EMBL" id="QGG51029.1"/>
    </source>
</evidence>
<dbReference type="InterPro" id="IPR036388">
    <property type="entry name" value="WH-like_DNA-bd_sf"/>
</dbReference>
<dbReference type="SMART" id="SM00346">
    <property type="entry name" value="HTH_ICLR"/>
    <property type="match status" value="1"/>
</dbReference>
<feature type="domain" description="IclR-ED" evidence="5">
    <location>
        <begin position="73"/>
        <end position="255"/>
    </location>
</feature>
<reference evidence="7" key="2">
    <citation type="submission" date="2023-05" db="EMBL/GenBank/DDBJ databases">
        <title>Comparative genomics of Bacillaceae isolates and their secondary metabolite potential.</title>
        <authorList>
            <person name="Song L."/>
            <person name="Nielsen L.J."/>
            <person name="Mohite O."/>
            <person name="Xu X."/>
            <person name="Weber T."/>
            <person name="Kovacs A.T."/>
        </authorList>
    </citation>
    <scope>NUCLEOTIDE SEQUENCE</scope>
    <source>
        <strain evidence="7">LY1</strain>
    </source>
</reference>
<dbReference type="Pfam" id="PF01614">
    <property type="entry name" value="IclR_C"/>
    <property type="match status" value="1"/>
</dbReference>